<dbReference type="EMBL" id="JACXBF010000144">
    <property type="protein sequence ID" value="MBD2800209.1"/>
    <property type="molecule type" value="Genomic_DNA"/>
</dbReference>
<sequence length="92" mass="10446">TIQKLEKGMILDPEELVSVSDFLRGCRKIKKFMLDKEFFAPVLASYANSMTEYKSIEEEINFSIKGNSIDAAASKELKRIRNNIDSVDGKIK</sequence>
<comment type="caution">
    <text evidence="1">The sequence shown here is derived from an EMBL/GenBank/DDBJ whole genome shotgun (WGS) entry which is preliminary data.</text>
</comment>
<reference evidence="1" key="1">
    <citation type="submission" date="2020-09" db="EMBL/GenBank/DDBJ databases">
        <authorList>
            <person name="Palma L."/>
            <person name="Caballero P."/>
            <person name="Berry C."/>
            <person name="Del Valle E."/>
        </authorList>
    </citation>
    <scope>NUCLEOTIDE SEQUENCE</scope>
    <source>
        <strain evidence="1">M</strain>
    </source>
</reference>
<protein>
    <submittedName>
        <fullName evidence="1">Endonuclease MutS2</fullName>
    </submittedName>
</protein>
<accession>A0AAW3YSY4</accession>
<feature type="non-terminal residue" evidence="1">
    <location>
        <position position="1"/>
    </location>
</feature>
<keyword evidence="1" id="KW-0255">Endonuclease</keyword>
<dbReference type="Proteomes" id="UP001193920">
    <property type="component" value="Unassembled WGS sequence"/>
</dbReference>
<evidence type="ECO:0000313" key="1">
    <source>
        <dbReference type="EMBL" id="MBD2800209.1"/>
    </source>
</evidence>
<dbReference type="AlphaFoldDB" id="A0AAW3YSY4"/>
<feature type="non-terminal residue" evidence="1">
    <location>
        <position position="92"/>
    </location>
</feature>
<dbReference type="GO" id="GO:0004519">
    <property type="term" value="F:endonuclease activity"/>
    <property type="evidence" value="ECO:0007669"/>
    <property type="project" value="UniProtKB-KW"/>
</dbReference>
<keyword evidence="1" id="KW-0540">Nuclease</keyword>
<name>A0AAW3YSY4_9GAMM</name>
<proteinExistence type="predicted"/>
<reference evidence="1" key="2">
    <citation type="journal article" date="2024" name="Toxins">
        <title>Genome Sequence Analysis of Native Xenorhabdus Strains Isolated from Entomopathogenic Nematodes in Argentina.</title>
        <authorList>
            <person name="Palma L."/>
            <person name="Frizzo L."/>
            <person name="Kaiser S."/>
            <person name="Berry C."/>
            <person name="Caballero P."/>
            <person name="Bode H.B."/>
            <person name="Del Valle E.E."/>
        </authorList>
    </citation>
    <scope>NUCLEOTIDE SEQUENCE</scope>
    <source>
        <strain evidence="1">M</strain>
    </source>
</reference>
<gene>
    <name evidence="1" type="ORF">ID854_06985</name>
</gene>
<organism evidence="1">
    <name type="scientific">Xenorhabdus szentirmaii</name>
    <dbReference type="NCBI Taxonomy" id="290112"/>
    <lineage>
        <taxon>Bacteria</taxon>
        <taxon>Pseudomonadati</taxon>
        <taxon>Pseudomonadota</taxon>
        <taxon>Gammaproteobacteria</taxon>
        <taxon>Enterobacterales</taxon>
        <taxon>Morganellaceae</taxon>
        <taxon>Xenorhabdus</taxon>
    </lineage>
</organism>
<keyword evidence="1" id="KW-0378">Hydrolase</keyword>